<evidence type="ECO:0000256" key="3">
    <source>
        <dbReference type="ARBA" id="ARBA00022796"/>
    </source>
</evidence>
<sequence length="149" mass="16374">MDHGMSDGGTDKAVSPQLMPKDGLSMAVATQKSMRQMSFFWGRNVEILFPGWPESRLGMYILALCFVFLLAVAVELLSVTWSFRPGMNPRVARLARTSVYVLRMGLAYLVMLSVMSFNGGVFLVAVAGHAVGFFLFRSHIFTGPSSARS</sequence>
<feature type="transmembrane region" description="Helical" evidence="6">
    <location>
        <begin position="57"/>
        <end position="79"/>
    </location>
</feature>
<gene>
    <name evidence="8" type="primary">LOC104590477</name>
</gene>
<dbReference type="Pfam" id="PF04145">
    <property type="entry name" value="Ctr"/>
    <property type="match status" value="2"/>
</dbReference>
<dbReference type="OrthoDB" id="73901at2759"/>
<dbReference type="Proteomes" id="UP000189703">
    <property type="component" value="Unplaced"/>
</dbReference>
<keyword evidence="2 6" id="KW-0812">Transmembrane</keyword>
<accession>A0A1U7ZH20</accession>
<keyword evidence="3 6" id="KW-0187">Copper transport</keyword>
<evidence type="ECO:0000313" key="8">
    <source>
        <dbReference type="RefSeq" id="XP_010247461.1"/>
    </source>
</evidence>
<evidence type="ECO:0000256" key="6">
    <source>
        <dbReference type="RuleBase" id="RU367022"/>
    </source>
</evidence>
<proteinExistence type="inferred from homology"/>
<dbReference type="KEGG" id="nnu:104590477"/>
<dbReference type="PANTHER" id="PTHR12483">
    <property type="entry name" value="SOLUTE CARRIER FAMILY 31 COPPER TRANSPORTERS"/>
    <property type="match status" value="1"/>
</dbReference>
<organism evidence="7 8">
    <name type="scientific">Nelumbo nucifera</name>
    <name type="common">Sacred lotus</name>
    <dbReference type="NCBI Taxonomy" id="4432"/>
    <lineage>
        <taxon>Eukaryota</taxon>
        <taxon>Viridiplantae</taxon>
        <taxon>Streptophyta</taxon>
        <taxon>Embryophyta</taxon>
        <taxon>Tracheophyta</taxon>
        <taxon>Spermatophyta</taxon>
        <taxon>Magnoliopsida</taxon>
        <taxon>Proteales</taxon>
        <taxon>Nelumbonaceae</taxon>
        <taxon>Nelumbo</taxon>
    </lineage>
</organism>
<evidence type="ECO:0000256" key="4">
    <source>
        <dbReference type="ARBA" id="ARBA00022989"/>
    </source>
</evidence>
<comment type="subcellular location">
    <subcellularLocation>
        <location evidence="6">Membrane</location>
        <topology evidence="6">Multi-pass membrane protein</topology>
    </subcellularLocation>
</comment>
<dbReference type="RefSeq" id="XP_010247461.1">
    <property type="nucleotide sequence ID" value="XM_010249159.2"/>
</dbReference>
<keyword evidence="7" id="KW-1185">Reference proteome</keyword>
<dbReference type="GO" id="GO:0005375">
    <property type="term" value="F:copper ion transmembrane transporter activity"/>
    <property type="evidence" value="ECO:0000318"/>
    <property type="project" value="GO_Central"/>
</dbReference>
<evidence type="ECO:0000256" key="2">
    <source>
        <dbReference type="ARBA" id="ARBA00022692"/>
    </source>
</evidence>
<dbReference type="InterPro" id="IPR007274">
    <property type="entry name" value="Cop_transporter"/>
</dbReference>
<evidence type="ECO:0000313" key="7">
    <source>
        <dbReference type="Proteomes" id="UP000189703"/>
    </source>
</evidence>
<name>A0A1U7ZH20_NELNU</name>
<evidence type="ECO:0000256" key="5">
    <source>
        <dbReference type="ARBA" id="ARBA00023136"/>
    </source>
</evidence>
<keyword evidence="6" id="KW-0186">Copper</keyword>
<dbReference type="GeneID" id="104590477"/>
<keyword evidence="4 6" id="KW-1133">Transmembrane helix</keyword>
<dbReference type="AlphaFoldDB" id="A0A1U7ZH20"/>
<protein>
    <recommendedName>
        <fullName evidence="6">Copper transport protein</fullName>
    </recommendedName>
</protein>
<dbReference type="eggNOG" id="KOG3386">
    <property type="taxonomic scope" value="Eukaryota"/>
</dbReference>
<dbReference type="OMA" id="QMSFFWG"/>
<keyword evidence="5 6" id="KW-0472">Membrane</keyword>
<comment type="similarity">
    <text evidence="1 6">Belongs to the copper transporter (Ctr) (TC 1.A.56) family. SLC31A subfamily.</text>
</comment>
<keyword evidence="6" id="KW-0813">Transport</keyword>
<reference evidence="8" key="1">
    <citation type="submission" date="2025-08" db="UniProtKB">
        <authorList>
            <consortium name="RefSeq"/>
        </authorList>
    </citation>
    <scope>IDENTIFICATION</scope>
</reference>
<keyword evidence="6" id="KW-0406">Ion transport</keyword>
<dbReference type="GO" id="GO:0005886">
    <property type="term" value="C:plasma membrane"/>
    <property type="evidence" value="ECO:0000318"/>
    <property type="project" value="GO_Central"/>
</dbReference>
<dbReference type="PANTHER" id="PTHR12483:SF24">
    <property type="entry name" value="COPPER TRANSPORTER 2-RELATED"/>
    <property type="match status" value="1"/>
</dbReference>
<evidence type="ECO:0000256" key="1">
    <source>
        <dbReference type="ARBA" id="ARBA00006921"/>
    </source>
</evidence>